<evidence type="ECO:0000313" key="2">
    <source>
        <dbReference type="EMBL" id="AAA40820.1"/>
    </source>
</evidence>
<sequence>GAAHSLPTSVPAALLLLDYPPDRISLFLHNNEVYHEPHIADAGHSPGPLLSCKASGARGGLSSGEARDMAMDSCRQNPSV</sequence>
<protein>
    <submittedName>
        <fullName evidence="2">Rat bone protein I (BP-I)</fullName>
    </submittedName>
</protein>
<proteinExistence type="predicted"/>
<feature type="region of interest" description="Disordered" evidence="1">
    <location>
        <begin position="55"/>
        <end position="80"/>
    </location>
</feature>
<evidence type="ECO:0000256" key="1">
    <source>
        <dbReference type="SAM" id="MobiDB-lite"/>
    </source>
</evidence>
<name>Q63069_RAT</name>
<feature type="non-terminal residue" evidence="2">
    <location>
        <position position="1"/>
    </location>
</feature>
<dbReference type="PIR" id="A29780">
    <property type="entry name" value="A29780"/>
</dbReference>
<accession>Q63069</accession>
<feature type="non-terminal residue" evidence="2">
    <location>
        <position position="80"/>
    </location>
</feature>
<reference evidence="2" key="1">
    <citation type="journal article" date="1988" name="Biochem. Biophys. Res. Commun.">
        <title>Identification of novel proteins synthesized in bone cells by antibody screening of a cDNA expression library.</title>
        <authorList>
            <person name="Nutt E."/>
            <person name="Dunwiddie C."/>
            <person name="Jacobs J.W."/>
            <person name="Simpson E."/>
        </authorList>
    </citation>
    <scope>NUCLEOTIDE SEQUENCE</scope>
</reference>
<organism evidence="2">
    <name type="scientific">Rattus norvegicus</name>
    <name type="common">Rat</name>
    <dbReference type="NCBI Taxonomy" id="10116"/>
    <lineage>
        <taxon>Eukaryota</taxon>
        <taxon>Metazoa</taxon>
        <taxon>Chordata</taxon>
        <taxon>Craniata</taxon>
        <taxon>Vertebrata</taxon>
        <taxon>Euteleostomi</taxon>
        <taxon>Mammalia</taxon>
        <taxon>Eutheria</taxon>
        <taxon>Euarchontoglires</taxon>
        <taxon>Glires</taxon>
        <taxon>Rodentia</taxon>
        <taxon>Myomorpha</taxon>
        <taxon>Muroidea</taxon>
        <taxon>Muridae</taxon>
        <taxon>Murinae</taxon>
        <taxon>Rattus</taxon>
    </lineage>
</organism>
<dbReference type="AlphaFoldDB" id="Q63069"/>
<dbReference type="EMBL" id="M18864">
    <property type="protein sequence ID" value="AAA40820.1"/>
    <property type="molecule type" value="Genomic_DNA"/>
</dbReference>